<dbReference type="InterPro" id="IPR058923">
    <property type="entry name" value="RCC1-like_dom"/>
</dbReference>
<dbReference type="Proteomes" id="UP000465112">
    <property type="component" value="Chromosome 24"/>
</dbReference>
<keyword evidence="6" id="KW-0963">Cytoplasm</keyword>
<evidence type="ECO:0000256" key="9">
    <source>
        <dbReference type="ARBA" id="ARBA00022658"/>
    </source>
</evidence>
<dbReference type="EMBL" id="VHII01000024">
    <property type="protein sequence ID" value="KAF1371565.1"/>
    <property type="molecule type" value="Genomic_DNA"/>
</dbReference>
<organism evidence="24 25">
    <name type="scientific">Perca fluviatilis</name>
    <name type="common">European perch</name>
    <dbReference type="NCBI Taxonomy" id="8168"/>
    <lineage>
        <taxon>Eukaryota</taxon>
        <taxon>Metazoa</taxon>
        <taxon>Chordata</taxon>
        <taxon>Craniata</taxon>
        <taxon>Vertebrata</taxon>
        <taxon>Euteleostomi</taxon>
        <taxon>Actinopterygii</taxon>
        <taxon>Neopterygii</taxon>
        <taxon>Teleostei</taxon>
        <taxon>Neoteleostei</taxon>
        <taxon>Acanthomorphata</taxon>
        <taxon>Eupercaria</taxon>
        <taxon>Perciformes</taxon>
        <taxon>Percoidei</taxon>
        <taxon>Percidae</taxon>
        <taxon>Percinae</taxon>
        <taxon>Perca</taxon>
    </lineage>
</organism>
<evidence type="ECO:0000256" key="13">
    <source>
        <dbReference type="ARBA" id="ARBA00023034"/>
    </source>
</evidence>
<feature type="compositionally biased region" description="Low complexity" evidence="22">
    <location>
        <begin position="831"/>
        <end position="844"/>
    </location>
</feature>
<feature type="compositionally biased region" description="Basic and acidic residues" evidence="22">
    <location>
        <begin position="503"/>
        <end position="518"/>
    </location>
</feature>
<evidence type="ECO:0000256" key="2">
    <source>
        <dbReference type="ARBA" id="ARBA00004300"/>
    </source>
</evidence>
<dbReference type="PRINTS" id="PR00633">
    <property type="entry name" value="RCCNDNSATION"/>
</dbReference>
<feature type="compositionally biased region" description="Polar residues" evidence="22">
    <location>
        <begin position="1021"/>
        <end position="1030"/>
    </location>
</feature>
<feature type="compositionally biased region" description="Polar residues" evidence="22">
    <location>
        <begin position="643"/>
        <end position="662"/>
    </location>
</feature>
<feature type="compositionally biased region" description="Basic and acidic residues" evidence="22">
    <location>
        <begin position="1044"/>
        <end position="1058"/>
    </location>
</feature>
<proteinExistence type="predicted"/>
<evidence type="ECO:0000256" key="18">
    <source>
        <dbReference type="ARBA" id="ARBA00023289"/>
    </source>
</evidence>
<keyword evidence="10" id="KW-0677">Repeat</keyword>
<feature type="repeat" description="RCC1" evidence="21">
    <location>
        <begin position="13"/>
        <end position="54"/>
    </location>
</feature>
<evidence type="ECO:0000256" key="17">
    <source>
        <dbReference type="ARBA" id="ARBA00023288"/>
    </source>
</evidence>
<feature type="compositionally biased region" description="Acidic residues" evidence="22">
    <location>
        <begin position="992"/>
        <end position="1020"/>
    </location>
</feature>
<feature type="compositionally biased region" description="Low complexity" evidence="22">
    <location>
        <begin position="1088"/>
        <end position="1112"/>
    </location>
</feature>
<keyword evidence="7" id="KW-0597">Phosphoprotein</keyword>
<evidence type="ECO:0000256" key="15">
    <source>
        <dbReference type="ARBA" id="ARBA00023212"/>
    </source>
</evidence>
<feature type="compositionally biased region" description="Acidic residues" evidence="22">
    <location>
        <begin position="910"/>
        <end position="946"/>
    </location>
</feature>
<keyword evidence="15" id="KW-0206">Cytoskeleton</keyword>
<dbReference type="PANTHER" id="PTHR22872">
    <property type="entry name" value="BTK-BINDING PROTEIN-RELATED"/>
    <property type="match status" value="1"/>
</dbReference>
<feature type="compositionally biased region" description="Basic and acidic residues" evidence="22">
    <location>
        <begin position="701"/>
        <end position="716"/>
    </location>
</feature>
<dbReference type="AlphaFoldDB" id="A0A6A5DYM1"/>
<dbReference type="InterPro" id="IPR000408">
    <property type="entry name" value="Reg_chr_condens"/>
</dbReference>
<keyword evidence="19" id="KW-0844">Vision</keyword>
<evidence type="ECO:0000256" key="12">
    <source>
        <dbReference type="ARBA" id="ARBA00022846"/>
    </source>
</evidence>
<dbReference type="GO" id="GO:0030030">
    <property type="term" value="P:cell projection organization"/>
    <property type="evidence" value="ECO:0007669"/>
    <property type="project" value="UniProtKB-KW"/>
</dbReference>
<feature type="repeat" description="RCC1" evidence="21">
    <location>
        <begin position="315"/>
        <end position="368"/>
    </location>
</feature>
<dbReference type="InterPro" id="IPR009091">
    <property type="entry name" value="RCC1/BLIP-II"/>
</dbReference>
<reference evidence="24 25" key="1">
    <citation type="submission" date="2019-06" db="EMBL/GenBank/DDBJ databases">
        <title>A chromosome-scale genome assembly of the European perch, Perca fluviatilis.</title>
        <authorList>
            <person name="Roques C."/>
            <person name="Zahm M."/>
            <person name="Cabau C."/>
            <person name="Klopp C."/>
            <person name="Bouchez O."/>
            <person name="Donnadieu C."/>
            <person name="Kuhl H."/>
            <person name="Gislard M."/>
            <person name="Guendouz S."/>
            <person name="Journot L."/>
            <person name="Haffray P."/>
            <person name="Bestin A."/>
            <person name="Morvezen R."/>
            <person name="Feron R."/>
            <person name="Wen M."/>
            <person name="Jouanno E."/>
            <person name="Herpin A."/>
            <person name="Schartl M."/>
            <person name="Postlethwait J."/>
            <person name="Schaerlinger B."/>
            <person name="Chardard D."/>
            <person name="Lecocq T."/>
            <person name="Poncet C."/>
            <person name="Jaffrelo L."/>
            <person name="Lampietro C."/>
            <person name="Guiguen Y."/>
        </authorList>
    </citation>
    <scope>NUCLEOTIDE SEQUENCE [LARGE SCALE GENOMIC DNA]</scope>
    <source>
        <tissue evidence="24">Blood</tissue>
    </source>
</reference>
<evidence type="ECO:0000256" key="21">
    <source>
        <dbReference type="PROSITE-ProRule" id="PRU00235"/>
    </source>
</evidence>
<feature type="compositionally biased region" description="Basic and acidic residues" evidence="22">
    <location>
        <begin position="958"/>
        <end position="967"/>
    </location>
</feature>
<feature type="repeat" description="RCC1" evidence="21">
    <location>
        <begin position="262"/>
        <end position="314"/>
    </location>
</feature>
<dbReference type="Pfam" id="PF25390">
    <property type="entry name" value="WD40_RLD"/>
    <property type="match status" value="1"/>
</dbReference>
<dbReference type="GO" id="GO:0005929">
    <property type="term" value="C:cilium"/>
    <property type="evidence" value="ECO:0007669"/>
    <property type="project" value="UniProtKB-ARBA"/>
</dbReference>
<evidence type="ECO:0000256" key="22">
    <source>
        <dbReference type="SAM" id="MobiDB-lite"/>
    </source>
</evidence>
<dbReference type="SUPFAM" id="SSF50985">
    <property type="entry name" value="RCC1/BLIP-II"/>
    <property type="match status" value="1"/>
</dbReference>
<evidence type="ECO:0000256" key="16">
    <source>
        <dbReference type="ARBA" id="ARBA00023273"/>
    </source>
</evidence>
<keyword evidence="17" id="KW-0449">Lipoprotein</keyword>
<keyword evidence="16" id="KW-0966">Cell projection</keyword>
<evidence type="ECO:0000256" key="8">
    <source>
        <dbReference type="ARBA" id="ARBA00022606"/>
    </source>
</evidence>
<evidence type="ECO:0000256" key="10">
    <source>
        <dbReference type="ARBA" id="ARBA00022737"/>
    </source>
</evidence>
<feature type="repeat" description="RCC1" evidence="21">
    <location>
        <begin position="55"/>
        <end position="106"/>
    </location>
</feature>
<dbReference type="Gene3D" id="2.130.10.30">
    <property type="entry name" value="Regulator of chromosome condensation 1/beta-lactamase-inhibitor protein II"/>
    <property type="match status" value="1"/>
</dbReference>
<keyword evidence="13" id="KW-0333">Golgi apparatus</keyword>
<evidence type="ECO:0000256" key="20">
    <source>
        <dbReference type="ARBA" id="ARBA00073293"/>
    </source>
</evidence>
<evidence type="ECO:0000256" key="1">
    <source>
        <dbReference type="ARBA" id="ARBA00004120"/>
    </source>
</evidence>
<evidence type="ECO:0000256" key="3">
    <source>
        <dbReference type="ARBA" id="ARBA00004555"/>
    </source>
</evidence>
<keyword evidence="9" id="KW-0344">Guanine-nucleotide releasing factor</keyword>
<keyword evidence="11" id="KW-0970">Cilium biogenesis/degradation</keyword>
<dbReference type="PANTHER" id="PTHR22872:SF9">
    <property type="entry name" value="X-LINKED RETINITIS PIGMENTOSA GTPASE REGULATOR"/>
    <property type="match status" value="1"/>
</dbReference>
<gene>
    <name evidence="24" type="ORF">PFLUV_G00269660</name>
</gene>
<keyword evidence="14" id="KW-0969">Cilium</keyword>
<protein>
    <recommendedName>
        <fullName evidence="20">X-linked retinitis pigmentosa GTPase regulator</fullName>
    </recommendedName>
</protein>
<feature type="compositionally biased region" description="Acidic residues" evidence="22">
    <location>
        <begin position="876"/>
        <end position="886"/>
    </location>
</feature>
<evidence type="ECO:0000256" key="7">
    <source>
        <dbReference type="ARBA" id="ARBA00022553"/>
    </source>
</evidence>
<feature type="repeat" description="RCC1" evidence="21">
    <location>
        <begin position="210"/>
        <end position="262"/>
    </location>
</feature>
<feature type="region of interest" description="Disordered" evidence="22">
    <location>
        <begin position="734"/>
        <end position="1172"/>
    </location>
</feature>
<dbReference type="GO" id="GO:0005813">
    <property type="term" value="C:centrosome"/>
    <property type="evidence" value="ECO:0007669"/>
    <property type="project" value="UniProtKB-SubCell"/>
</dbReference>
<keyword evidence="18" id="KW-0636">Prenylation</keyword>
<sequence>MAGEPEDEIPESGAVFTFGKSKFADNAPSKFWLKNDVPLKIACGDEHTALITENGKLFMFGSNNWGQLGLGSKLTVNKPTCVKALKSEKVEFVACGRNHTLISTAQGKVLASGGNSEGQLGLGDCEERTAFQRIGFFDSRGPIKMLAAGSNTSAALTESGQLFMWGDNTEGQIGLGKESHAASPQEVSVGQPISWVSCGYYHSALVTVDGALYTFGESDSGKLGLGTDQLPRHRVPQRVKGVKEPVTQVACGGGHTVALTEDDVFTFGLGQFGQLGHGTFVFQSPLPQPVQHFKKGRVQQVACGENNTAVITDSGLLYTFGDGRHGKLGLGEENFTNQFKPTLCPRFLKYTVQALLGDTANSSALQRSISARVRRRERERSPDQFGAMFRTLPTVLPGCLHPPLPVSSQTSPPRLPPPELSHRKLLNGSHQHRKAGAKHQERTGGEADSAVESVTDSDSVKGLGETSDFLNMTHVIKMDPGDKTLTLAPVHKRKGKHGKTTKVQKESPIKERKSRESKAASPRRALPPEGLRSHSARSRASRSPQRHKTTNQNKENLIMAMEELQRKPSRDKPSVGDIRKAASKPRLRPAQGKSRLMEVGRKLEPDWKQSPDARQTVSGVASEPAGKVKPSKPVHVQSKPIAVQSQRAGVSSPGNRTHSPASQLADALDEESSSSSRPLAQVKQKSKSKESTALSKKSKKEKKEAQSKIETPKKLDLLAGAASLAAGAVVMHEVASRSCLSSPSPSPSESSRGVLKDGTAQSRSQESESYTDDFSNKSAVSINIIPESPEGGTSQGKKETSQGKKETSQRKKGTSQREEETSQREEETSQGEEGTSQGEEGTSQDISEEESKDSAMVRQEEADEDEEGQRTSTGVSEEEEEDEDEEGQRTSAGVSEEEEEDVSRSIEKVTEEEEDEDSDTLQPEDELETDVEEERSAEEEEEEEEASGTTGSESAVETESKASRGGDAEEEEEESEDLTKGFAQTWSKGEEKEEGEEEDEGEGEEEEDNVDEEEDNDTSAETEGRSSSLDDWTEKQTEETLTAKPEELKEESVPDGEQKAAAISEQADTTGGEKTDDGTKPANGTADSNSKSQSGSNKKLSLFRRLSFSRSKQTSDRDQTPAQGAISGDAAVRGGPLSSSAAAAAGSSEPETNRGGAPSGARGPRSGACTML</sequence>
<dbReference type="GO" id="GO:0005085">
    <property type="term" value="F:guanyl-nucleotide exchange factor activity"/>
    <property type="evidence" value="ECO:0007669"/>
    <property type="project" value="UniProtKB-KW"/>
</dbReference>
<evidence type="ECO:0000256" key="14">
    <source>
        <dbReference type="ARBA" id="ARBA00023069"/>
    </source>
</evidence>
<feature type="compositionally biased region" description="Low complexity" evidence="22">
    <location>
        <begin position="1138"/>
        <end position="1172"/>
    </location>
</feature>
<feature type="region of interest" description="Disordered" evidence="22">
    <location>
        <begin position="483"/>
        <end position="716"/>
    </location>
</feature>
<feature type="compositionally biased region" description="Basic and acidic residues" evidence="22">
    <location>
        <begin position="796"/>
        <end position="827"/>
    </location>
</feature>
<feature type="domain" description="RCC1-like" evidence="23">
    <location>
        <begin position="141"/>
        <end position="352"/>
    </location>
</feature>
<feature type="compositionally biased region" description="Basic residues" evidence="22">
    <location>
        <begin position="534"/>
        <end position="549"/>
    </location>
</feature>
<evidence type="ECO:0000256" key="19">
    <source>
        <dbReference type="ARBA" id="ARBA00023305"/>
    </source>
</evidence>
<comment type="caution">
    <text evidence="24">The sequence shown here is derived from an EMBL/GenBank/DDBJ whole genome shotgun (WGS) entry which is preliminary data.</text>
</comment>
<name>A0A6A5DYM1_PERFL</name>
<evidence type="ECO:0000313" key="25">
    <source>
        <dbReference type="Proteomes" id="UP000465112"/>
    </source>
</evidence>
<comment type="subcellular location">
    <subcellularLocation>
        <location evidence="1">Cytoplasm</location>
        <location evidence="1">Cytoskeleton</location>
        <location evidence="1">Cilium basal body</location>
    </subcellularLocation>
    <subcellularLocation>
        <location evidence="4">Cytoplasm</location>
        <location evidence="4">Cytoskeleton</location>
        <location evidence="4">Flagellum axoneme</location>
    </subcellularLocation>
    <subcellularLocation>
        <location evidence="2">Cytoplasm</location>
        <location evidence="2">Cytoskeleton</location>
        <location evidence="2">Microtubule organizing center</location>
        <location evidence="2">Centrosome</location>
    </subcellularLocation>
    <subcellularLocation>
        <location evidence="3">Golgi apparatus</location>
    </subcellularLocation>
</comment>
<keyword evidence="5" id="KW-0488">Methylation</keyword>
<feature type="compositionally biased region" description="Basic and acidic residues" evidence="22">
    <location>
        <begin position="563"/>
        <end position="580"/>
    </location>
</feature>
<feature type="repeat" description="RCC1" evidence="21">
    <location>
        <begin position="107"/>
        <end position="159"/>
    </location>
</feature>
<dbReference type="PROSITE" id="PS50012">
    <property type="entry name" value="RCC1_3"/>
    <property type="match status" value="7"/>
</dbReference>
<evidence type="ECO:0000256" key="5">
    <source>
        <dbReference type="ARBA" id="ARBA00022481"/>
    </source>
</evidence>
<dbReference type="InterPro" id="IPR051625">
    <property type="entry name" value="Signaling_Regulatory_Domain"/>
</dbReference>
<feature type="compositionally biased region" description="Basic residues" evidence="22">
    <location>
        <begin position="490"/>
        <end position="502"/>
    </location>
</feature>
<evidence type="ECO:0000313" key="24">
    <source>
        <dbReference type="EMBL" id="KAF1371565.1"/>
    </source>
</evidence>
<feature type="compositionally biased region" description="Low complexity" evidence="22">
    <location>
        <begin position="736"/>
        <end position="751"/>
    </location>
</feature>
<keyword evidence="8" id="KW-0716">Sensory transduction</keyword>
<dbReference type="GO" id="GO:0005794">
    <property type="term" value="C:Golgi apparatus"/>
    <property type="evidence" value="ECO:0007669"/>
    <property type="project" value="UniProtKB-SubCell"/>
</dbReference>
<evidence type="ECO:0000256" key="11">
    <source>
        <dbReference type="ARBA" id="ARBA00022794"/>
    </source>
</evidence>
<evidence type="ECO:0000256" key="4">
    <source>
        <dbReference type="ARBA" id="ARBA00004611"/>
    </source>
</evidence>
<feature type="compositionally biased region" description="Basic and acidic residues" evidence="22">
    <location>
        <begin position="595"/>
        <end position="611"/>
    </location>
</feature>
<feature type="compositionally biased region" description="Polar residues" evidence="22">
    <location>
        <begin position="759"/>
        <end position="781"/>
    </location>
</feature>
<dbReference type="PROSITE" id="PS00626">
    <property type="entry name" value="RCC1_2"/>
    <property type="match status" value="3"/>
</dbReference>
<feature type="repeat" description="RCC1" evidence="21">
    <location>
        <begin position="160"/>
        <end position="209"/>
    </location>
</feature>
<dbReference type="GO" id="GO:0007601">
    <property type="term" value="P:visual perception"/>
    <property type="evidence" value="ECO:0007669"/>
    <property type="project" value="UniProtKB-KW"/>
</dbReference>
<dbReference type="FunFam" id="2.130.10.30:FF:000013">
    <property type="entry name" value="Retinitis pigmentosa GTPase regulator isoform 1"/>
    <property type="match status" value="1"/>
</dbReference>
<evidence type="ECO:0000256" key="6">
    <source>
        <dbReference type="ARBA" id="ARBA00022490"/>
    </source>
</evidence>
<evidence type="ECO:0000259" key="23">
    <source>
        <dbReference type="Pfam" id="PF25390"/>
    </source>
</evidence>
<dbReference type="Pfam" id="PF00415">
    <property type="entry name" value="RCC1"/>
    <property type="match status" value="1"/>
</dbReference>
<accession>A0A6A5DYM1</accession>
<feature type="region of interest" description="Disordered" evidence="22">
    <location>
        <begin position="400"/>
        <end position="465"/>
    </location>
</feature>
<keyword evidence="12" id="KW-0282">Flagellum</keyword>
<keyword evidence="25" id="KW-1185">Reference proteome</keyword>